<evidence type="ECO:0000313" key="3">
    <source>
        <dbReference type="Proteomes" id="UP001595829"/>
    </source>
</evidence>
<name>A0ABV9XM09_9ACTN</name>
<sequence length="276" mass="30218">MGRTLKQVDDALADLEASSKETYKQFRESLSGMSRSVSLISSTQNALSTTVNGISSTQNGISKTVNGISITQSGLSKTVNGISITQNDVSVTVNRLSKTVNDYSLTLSKASGTASYASVTATGVAASLTALTIGISLFKVDEKGITILGATREFKWTNKWIDKWQRIFESKKQKEARRDKDHDAAILENLRRDMDRIKRDHPPALDGLRRDVDRIKDAFRTAGRSMQDQRTAEANRPGRSPRNVDTTHTLGPTVRGVASDVRILRSAVDELARSFA</sequence>
<protein>
    <submittedName>
        <fullName evidence="2">Uncharacterized protein</fullName>
    </submittedName>
</protein>
<organism evidence="2 3">
    <name type="scientific">Streptomyces coeruleoprunus</name>
    <dbReference type="NCBI Taxonomy" id="285563"/>
    <lineage>
        <taxon>Bacteria</taxon>
        <taxon>Bacillati</taxon>
        <taxon>Actinomycetota</taxon>
        <taxon>Actinomycetes</taxon>
        <taxon>Kitasatosporales</taxon>
        <taxon>Streptomycetaceae</taxon>
        <taxon>Streptomyces</taxon>
    </lineage>
</organism>
<evidence type="ECO:0000313" key="2">
    <source>
        <dbReference type="EMBL" id="MFC5026415.1"/>
    </source>
</evidence>
<dbReference type="Proteomes" id="UP001595829">
    <property type="component" value="Unassembled WGS sequence"/>
</dbReference>
<evidence type="ECO:0000256" key="1">
    <source>
        <dbReference type="SAM" id="MobiDB-lite"/>
    </source>
</evidence>
<reference evidence="3" key="1">
    <citation type="journal article" date="2019" name="Int. J. Syst. Evol. Microbiol.">
        <title>The Global Catalogue of Microorganisms (GCM) 10K type strain sequencing project: providing services to taxonomists for standard genome sequencing and annotation.</title>
        <authorList>
            <consortium name="The Broad Institute Genomics Platform"/>
            <consortium name="The Broad Institute Genome Sequencing Center for Infectious Disease"/>
            <person name="Wu L."/>
            <person name="Ma J."/>
        </authorList>
    </citation>
    <scope>NUCLEOTIDE SEQUENCE [LARGE SCALE GENOMIC DNA]</scope>
    <source>
        <strain evidence="3">CGMCC 4.1648</strain>
    </source>
</reference>
<proteinExistence type="predicted"/>
<feature type="region of interest" description="Disordered" evidence="1">
    <location>
        <begin position="221"/>
        <end position="252"/>
    </location>
</feature>
<comment type="caution">
    <text evidence="2">The sequence shown here is derived from an EMBL/GenBank/DDBJ whole genome shotgun (WGS) entry which is preliminary data.</text>
</comment>
<dbReference type="RefSeq" id="WP_345689986.1">
    <property type="nucleotide sequence ID" value="NZ_BAABIT010000001.1"/>
</dbReference>
<gene>
    <name evidence="2" type="ORF">ACFPM3_30200</name>
</gene>
<dbReference type="EMBL" id="JBHSJD010000024">
    <property type="protein sequence ID" value="MFC5026415.1"/>
    <property type="molecule type" value="Genomic_DNA"/>
</dbReference>
<keyword evidence="3" id="KW-1185">Reference proteome</keyword>
<accession>A0ABV9XM09</accession>